<dbReference type="EMBL" id="JBBPBN010000051">
    <property type="protein sequence ID" value="KAK8991828.1"/>
    <property type="molecule type" value="Genomic_DNA"/>
</dbReference>
<reference evidence="3 4" key="1">
    <citation type="journal article" date="2024" name="G3 (Bethesda)">
        <title>Genome assembly of Hibiscus sabdariffa L. provides insights into metabolisms of medicinal natural products.</title>
        <authorList>
            <person name="Kim T."/>
        </authorList>
    </citation>
    <scope>NUCLEOTIDE SEQUENCE [LARGE SCALE GENOMIC DNA]</scope>
    <source>
        <strain evidence="3">TK-2024</strain>
        <tissue evidence="3">Old leaves</tissue>
    </source>
</reference>
<comment type="caution">
    <text evidence="3">The sequence shown here is derived from an EMBL/GenBank/DDBJ whole genome shotgun (WGS) entry which is preliminary data.</text>
</comment>
<evidence type="ECO:0000256" key="2">
    <source>
        <dbReference type="SAM" id="Phobius"/>
    </source>
</evidence>
<feature type="transmembrane region" description="Helical" evidence="2">
    <location>
        <begin position="317"/>
        <end position="338"/>
    </location>
</feature>
<proteinExistence type="predicted"/>
<keyword evidence="2" id="KW-0812">Transmembrane</keyword>
<protein>
    <submittedName>
        <fullName evidence="3">Uncharacterized protein</fullName>
    </submittedName>
</protein>
<feature type="compositionally biased region" description="Low complexity" evidence="1">
    <location>
        <begin position="62"/>
        <end position="74"/>
    </location>
</feature>
<name>A0ABR2PTU6_9ROSI</name>
<feature type="region of interest" description="Disordered" evidence="1">
    <location>
        <begin position="1"/>
        <end position="80"/>
    </location>
</feature>
<keyword evidence="4" id="KW-1185">Reference proteome</keyword>
<dbReference type="Proteomes" id="UP001396334">
    <property type="component" value="Unassembled WGS sequence"/>
</dbReference>
<evidence type="ECO:0000256" key="1">
    <source>
        <dbReference type="SAM" id="MobiDB-lite"/>
    </source>
</evidence>
<gene>
    <name evidence="3" type="ORF">V6N11_044728</name>
</gene>
<organism evidence="3 4">
    <name type="scientific">Hibiscus sabdariffa</name>
    <name type="common">roselle</name>
    <dbReference type="NCBI Taxonomy" id="183260"/>
    <lineage>
        <taxon>Eukaryota</taxon>
        <taxon>Viridiplantae</taxon>
        <taxon>Streptophyta</taxon>
        <taxon>Embryophyta</taxon>
        <taxon>Tracheophyta</taxon>
        <taxon>Spermatophyta</taxon>
        <taxon>Magnoliopsida</taxon>
        <taxon>eudicotyledons</taxon>
        <taxon>Gunneridae</taxon>
        <taxon>Pentapetalae</taxon>
        <taxon>rosids</taxon>
        <taxon>malvids</taxon>
        <taxon>Malvales</taxon>
        <taxon>Malvaceae</taxon>
        <taxon>Malvoideae</taxon>
        <taxon>Hibiscus</taxon>
    </lineage>
</organism>
<feature type="compositionally biased region" description="Basic and acidic residues" evidence="1">
    <location>
        <begin position="45"/>
        <end position="56"/>
    </location>
</feature>
<keyword evidence="2" id="KW-0472">Membrane</keyword>
<keyword evidence="2" id="KW-1133">Transmembrane helix</keyword>
<accession>A0ABR2PTU6</accession>
<evidence type="ECO:0000313" key="4">
    <source>
        <dbReference type="Proteomes" id="UP001396334"/>
    </source>
</evidence>
<sequence>MRYAGKSKTLEKKGDFNMEEGNMRSILTPEAQDPKELKAGGSESPRSRVGKEKHIPAAELDSPPSTFSSSGSSSDEVDLPAWKRVGNPNVIMTAFLGKENPGYDINGKNAYRHSGNEERKGQYSQTTWVDIVKKNLDQVQTRNQESLQGEGQPISHENEQVGVQNHESLQEVGQSTCLIEKPCTKQREVEIIGPGEKEGRGYCRTTPPGLTQQEQVAIASAEFGGEAGLESEPNLREDLGHWIGLNGLPEDTDRELGLKTGEQNWVDSIDEANNLTRSPGCREEECRLTSEGEDFTHSEHEHSEAQIPVKPVKQKGVVAALCVGIKMFLLLLLCALSSRGGVLW</sequence>
<evidence type="ECO:0000313" key="3">
    <source>
        <dbReference type="EMBL" id="KAK8991828.1"/>
    </source>
</evidence>